<gene>
    <name evidence="2" type="ORF">K402DRAFT_416915</name>
</gene>
<feature type="transmembrane region" description="Helical" evidence="1">
    <location>
        <begin position="54"/>
        <end position="77"/>
    </location>
</feature>
<evidence type="ECO:0000313" key="3">
    <source>
        <dbReference type="Proteomes" id="UP000800041"/>
    </source>
</evidence>
<keyword evidence="1" id="KW-0812">Transmembrane</keyword>
<keyword evidence="1" id="KW-0472">Membrane</keyword>
<feature type="transmembrane region" description="Helical" evidence="1">
    <location>
        <begin position="180"/>
        <end position="203"/>
    </location>
</feature>
<reference evidence="2" key="1">
    <citation type="journal article" date="2020" name="Stud. Mycol.">
        <title>101 Dothideomycetes genomes: a test case for predicting lifestyles and emergence of pathogens.</title>
        <authorList>
            <person name="Haridas S."/>
            <person name="Albert R."/>
            <person name="Binder M."/>
            <person name="Bloem J."/>
            <person name="Labutti K."/>
            <person name="Salamov A."/>
            <person name="Andreopoulos B."/>
            <person name="Baker S."/>
            <person name="Barry K."/>
            <person name="Bills G."/>
            <person name="Bluhm B."/>
            <person name="Cannon C."/>
            <person name="Castanera R."/>
            <person name="Culley D."/>
            <person name="Daum C."/>
            <person name="Ezra D."/>
            <person name="Gonzalez J."/>
            <person name="Henrissat B."/>
            <person name="Kuo A."/>
            <person name="Liang C."/>
            <person name="Lipzen A."/>
            <person name="Lutzoni F."/>
            <person name="Magnuson J."/>
            <person name="Mondo S."/>
            <person name="Nolan M."/>
            <person name="Ohm R."/>
            <person name="Pangilinan J."/>
            <person name="Park H.-J."/>
            <person name="Ramirez L."/>
            <person name="Alfaro M."/>
            <person name="Sun H."/>
            <person name="Tritt A."/>
            <person name="Yoshinaga Y."/>
            <person name="Zwiers L.-H."/>
            <person name="Turgeon B."/>
            <person name="Goodwin S."/>
            <person name="Spatafora J."/>
            <person name="Crous P."/>
            <person name="Grigoriev I."/>
        </authorList>
    </citation>
    <scope>NUCLEOTIDE SEQUENCE</scope>
    <source>
        <strain evidence="2">CBS 113979</strain>
    </source>
</reference>
<dbReference type="OrthoDB" id="2279611at2759"/>
<feature type="transmembrane region" description="Helical" evidence="1">
    <location>
        <begin position="89"/>
        <end position="107"/>
    </location>
</feature>
<name>A0A6G1HEN1_9PEZI</name>
<feature type="transmembrane region" description="Helical" evidence="1">
    <location>
        <begin position="7"/>
        <end position="29"/>
    </location>
</feature>
<sequence>MVNKIVLTYLAADFVFVATGGLIMGFSLISESLIRATPTIGNVAQDLLLGECPLTAGVVNAVFIFVTFVIGLPALVLPNNRGWLRAQGWAVVLCGTFTLILGLVIWFDTLATRSNLSSIWGQTPPLDQSLLQEKFNCCGYLDSQSPPFIQDGTCPNALIAAQKQGCVQPFSDFANSYLDLIFTSAFGIVGIDVVMLLSVVVMIKHRQELERYRHIDEKNYGGI</sequence>
<dbReference type="AlphaFoldDB" id="A0A6G1HEN1"/>
<organism evidence="2 3">
    <name type="scientific">Aulographum hederae CBS 113979</name>
    <dbReference type="NCBI Taxonomy" id="1176131"/>
    <lineage>
        <taxon>Eukaryota</taxon>
        <taxon>Fungi</taxon>
        <taxon>Dikarya</taxon>
        <taxon>Ascomycota</taxon>
        <taxon>Pezizomycotina</taxon>
        <taxon>Dothideomycetes</taxon>
        <taxon>Pleosporomycetidae</taxon>
        <taxon>Aulographales</taxon>
        <taxon>Aulographaceae</taxon>
    </lineage>
</organism>
<accession>A0A6G1HEN1</accession>
<keyword evidence="1" id="KW-1133">Transmembrane helix</keyword>
<protein>
    <submittedName>
        <fullName evidence="2">Tetraspanin</fullName>
    </submittedName>
</protein>
<proteinExistence type="predicted"/>
<keyword evidence="3" id="KW-1185">Reference proteome</keyword>
<evidence type="ECO:0000256" key="1">
    <source>
        <dbReference type="SAM" id="Phobius"/>
    </source>
</evidence>
<evidence type="ECO:0000313" key="2">
    <source>
        <dbReference type="EMBL" id="KAF1991633.1"/>
    </source>
</evidence>
<dbReference type="Proteomes" id="UP000800041">
    <property type="component" value="Unassembled WGS sequence"/>
</dbReference>
<dbReference type="EMBL" id="ML977139">
    <property type="protein sequence ID" value="KAF1991633.1"/>
    <property type="molecule type" value="Genomic_DNA"/>
</dbReference>